<protein>
    <submittedName>
        <fullName evidence="1">Uncharacterized protein</fullName>
    </submittedName>
</protein>
<proteinExistence type="predicted"/>
<keyword evidence="2" id="KW-1185">Reference proteome</keyword>
<comment type="caution">
    <text evidence="1">The sequence shown here is derived from an EMBL/GenBank/DDBJ whole genome shotgun (WGS) entry which is preliminary data.</text>
</comment>
<organism evidence="1 2">
    <name type="scientific">Pueribacillus theae</name>
    <dbReference type="NCBI Taxonomy" id="2171751"/>
    <lineage>
        <taxon>Bacteria</taxon>
        <taxon>Bacillati</taxon>
        <taxon>Bacillota</taxon>
        <taxon>Bacilli</taxon>
        <taxon>Bacillales</taxon>
        <taxon>Bacillaceae</taxon>
        <taxon>Pueribacillus</taxon>
    </lineage>
</organism>
<evidence type="ECO:0000313" key="2">
    <source>
        <dbReference type="Proteomes" id="UP000245998"/>
    </source>
</evidence>
<sequence>MRIGNYKLESNVRLPLHIIEYLQKRYEALESYLENKYGDRFDIDLDFSRQSESAYLTISEKWEPGKGFCSSVEISFRNHDNFAGSNYDEAIFLSHYETWTECKKYFLNERLPQILSKLQGDKAC</sequence>
<dbReference type="EMBL" id="QCZG01000069">
    <property type="protein sequence ID" value="PWA05489.1"/>
    <property type="molecule type" value="Genomic_DNA"/>
</dbReference>
<name>A0A2U1JKI0_9BACI</name>
<gene>
    <name evidence="1" type="ORF">DCC39_18050</name>
</gene>
<evidence type="ECO:0000313" key="1">
    <source>
        <dbReference type="EMBL" id="PWA05489.1"/>
    </source>
</evidence>
<reference evidence="1 2" key="1">
    <citation type="submission" date="2018-04" db="EMBL/GenBank/DDBJ databases">
        <title>Camelliibacillus theae gen. nov., sp. nov., isolated from Pu'er tea.</title>
        <authorList>
            <person name="Niu L."/>
        </authorList>
    </citation>
    <scope>NUCLEOTIDE SEQUENCE [LARGE SCALE GENOMIC DNA]</scope>
    <source>
        <strain evidence="1 2">T8</strain>
    </source>
</reference>
<dbReference type="RefSeq" id="WP_116556279.1">
    <property type="nucleotide sequence ID" value="NZ_QCZG01000069.1"/>
</dbReference>
<dbReference type="AlphaFoldDB" id="A0A2U1JKI0"/>
<dbReference type="Proteomes" id="UP000245998">
    <property type="component" value="Unassembled WGS sequence"/>
</dbReference>
<dbReference type="OrthoDB" id="1137593at2"/>
<accession>A0A2U1JKI0</accession>